<comment type="caution">
    <text evidence="1">The sequence shown here is derived from an EMBL/GenBank/DDBJ whole genome shotgun (WGS) entry which is preliminary data.</text>
</comment>
<gene>
    <name evidence="1" type="ORF">TNCT_549831</name>
</gene>
<reference evidence="1" key="1">
    <citation type="submission" date="2020-07" db="EMBL/GenBank/DDBJ databases">
        <title>Multicomponent nature underlies the extraordinary mechanical properties of spider dragline silk.</title>
        <authorList>
            <person name="Kono N."/>
            <person name="Nakamura H."/>
            <person name="Mori M."/>
            <person name="Yoshida Y."/>
            <person name="Ohtoshi R."/>
            <person name="Malay A.D."/>
            <person name="Moran D.A.P."/>
            <person name="Tomita M."/>
            <person name="Numata K."/>
            <person name="Arakawa K."/>
        </authorList>
    </citation>
    <scope>NUCLEOTIDE SEQUENCE</scope>
</reference>
<sequence length="338" mass="38490">MDDIKSKLQVKPEESLVSKYLVVHNTSDLIDFFDLDPALALREKYSSIGLPFKLFLKTDFDRQKVIEILFYVKYKVETRTFPSDTKLTINWQNRRQEYVGTHYIKSVISGGSLLVSFQIQPTKPEYMEEVRNAIDSHLGNSGIIDESLTGKLKDLSKELNSKIFMNRQYWVSGIGLHGPPSSMEEVSKFSLRFPTLVKNTGDGKGFLLDVEVVDLHTVDPNFKEYKTNPHLAPVLREVFAKFDDIQVAKSEFESWMDKNVLSEEQDEKVDAFYGKLMPAYEAMTSAIARLDVNGPVSQFDAAFQAYGKSQGSNKYVTELRELMKSIVSIFRVDSFPGV</sequence>
<dbReference type="AlphaFoldDB" id="A0A8X6IAG8"/>
<protein>
    <submittedName>
        <fullName evidence="1">Uncharacterized protein</fullName>
    </submittedName>
</protein>
<name>A0A8X6IAG8_TRICU</name>
<dbReference type="EMBL" id="BMAO01023756">
    <property type="protein sequence ID" value="GFQ90737.1"/>
    <property type="molecule type" value="Genomic_DNA"/>
</dbReference>
<evidence type="ECO:0000313" key="1">
    <source>
        <dbReference type="EMBL" id="GFQ90737.1"/>
    </source>
</evidence>
<dbReference type="OrthoDB" id="6541520at2759"/>
<evidence type="ECO:0000313" key="2">
    <source>
        <dbReference type="Proteomes" id="UP000887116"/>
    </source>
</evidence>
<accession>A0A8X6IAG8</accession>
<proteinExistence type="predicted"/>
<organism evidence="1 2">
    <name type="scientific">Trichonephila clavata</name>
    <name type="common">Joro spider</name>
    <name type="synonym">Nephila clavata</name>
    <dbReference type="NCBI Taxonomy" id="2740835"/>
    <lineage>
        <taxon>Eukaryota</taxon>
        <taxon>Metazoa</taxon>
        <taxon>Ecdysozoa</taxon>
        <taxon>Arthropoda</taxon>
        <taxon>Chelicerata</taxon>
        <taxon>Arachnida</taxon>
        <taxon>Araneae</taxon>
        <taxon>Araneomorphae</taxon>
        <taxon>Entelegynae</taxon>
        <taxon>Araneoidea</taxon>
        <taxon>Nephilidae</taxon>
        <taxon>Trichonephila</taxon>
    </lineage>
</organism>
<keyword evidence="2" id="KW-1185">Reference proteome</keyword>
<dbReference type="Proteomes" id="UP000887116">
    <property type="component" value="Unassembled WGS sequence"/>
</dbReference>